<dbReference type="AlphaFoldDB" id="A0AAN6Z603"/>
<name>A0AAN6Z603_9PEZI</name>
<dbReference type="InterPro" id="IPR057559">
    <property type="entry name" value="SAM_6"/>
</dbReference>
<organism evidence="4 5">
    <name type="scientific">Parathielavia appendiculata</name>
    <dbReference type="NCBI Taxonomy" id="2587402"/>
    <lineage>
        <taxon>Eukaryota</taxon>
        <taxon>Fungi</taxon>
        <taxon>Dikarya</taxon>
        <taxon>Ascomycota</taxon>
        <taxon>Pezizomycotina</taxon>
        <taxon>Sordariomycetes</taxon>
        <taxon>Sordariomycetidae</taxon>
        <taxon>Sordariales</taxon>
        <taxon>Chaetomiaceae</taxon>
        <taxon>Parathielavia</taxon>
    </lineage>
</organism>
<dbReference type="RefSeq" id="XP_062650242.1">
    <property type="nucleotide sequence ID" value="XM_062789935.1"/>
</dbReference>
<comment type="caution">
    <text evidence="4">The sequence shown here is derived from an EMBL/GenBank/DDBJ whole genome shotgun (WGS) entry which is preliminary data.</text>
</comment>
<reference evidence="4" key="2">
    <citation type="submission" date="2023-05" db="EMBL/GenBank/DDBJ databases">
        <authorList>
            <consortium name="Lawrence Berkeley National Laboratory"/>
            <person name="Steindorff A."/>
            <person name="Hensen N."/>
            <person name="Bonometti L."/>
            <person name="Westerberg I."/>
            <person name="Brannstrom I.O."/>
            <person name="Guillou S."/>
            <person name="Cros-Aarteil S."/>
            <person name="Calhoun S."/>
            <person name="Haridas S."/>
            <person name="Kuo A."/>
            <person name="Mondo S."/>
            <person name="Pangilinan J."/>
            <person name="Riley R."/>
            <person name="Labutti K."/>
            <person name="Andreopoulos B."/>
            <person name="Lipzen A."/>
            <person name="Chen C."/>
            <person name="Yanf M."/>
            <person name="Daum C."/>
            <person name="Ng V."/>
            <person name="Clum A."/>
            <person name="Ohm R."/>
            <person name="Martin F."/>
            <person name="Silar P."/>
            <person name="Natvig D."/>
            <person name="Lalanne C."/>
            <person name="Gautier V."/>
            <person name="Ament-Velasquez S.L."/>
            <person name="Kruys A."/>
            <person name="Hutchinson M.I."/>
            <person name="Powell A.J."/>
            <person name="Barry K."/>
            <person name="Miller A.N."/>
            <person name="Grigoriev I.V."/>
            <person name="Debuchy R."/>
            <person name="Gladieux P."/>
            <person name="Thoren M.H."/>
            <person name="Johannesson H."/>
        </authorList>
    </citation>
    <scope>NUCLEOTIDE SEQUENCE</scope>
    <source>
        <strain evidence="4">CBS 731.68</strain>
    </source>
</reference>
<evidence type="ECO:0000259" key="2">
    <source>
        <dbReference type="Pfam" id="PF23394"/>
    </source>
</evidence>
<dbReference type="Pfam" id="PF23394">
    <property type="entry name" value="DUF7102"/>
    <property type="match status" value="1"/>
</dbReference>
<evidence type="ECO:0000256" key="1">
    <source>
        <dbReference type="SAM" id="MobiDB-lite"/>
    </source>
</evidence>
<sequence length="920" mass="101663">MPAASLEILQQVCRRCKEDEVINLVSHECFPESRKWKLLKLETPALRSDHGSDCRRLARRVKAFLKEPLPDHRLPLHPVDIEKGEGLEFPDRLARMDKEQTRVLEKEILAVRKETVMYLMQSLKSDLTEHDERDLLESFSTYQGVGAREHLTPPLSPLVATHPEYFVPEDVSCEVPAPSDPSSKLSDDIDAAESRIFATDLEFWADALEKDDSLGRYEDIDVSEMIRAGEIRASGPLSSGMAVPRDLKVDVPLLPASDDGGGDSQAVTRVLAPCDLAGAQKLIESSDTFSGSDGPTGQLVSLFQKSAAIVTRLAEQEKLQPLDATARVSVPVLDFSIPVPEWEQRLWEARAMFRWIQKDADVDWQGPKWTHNRAAEQRLVWAPLAYMKEKKLVSDEIEVSAEDLDFFLRRTRDDEVLTSADYVCKEPGVAVLRLGEYQDDADDEEGYLSPLDCSEKAPPSRSQASRWERTSTCSNESSMHLDPNPPLTPKSSTLPPADLKSLLSKRKRHIDETLKKREANGKQDQLTAAALGFNATDIIDPGLIPSTNVLRGFMSEYTDFAPLVDNFVEMNFPKKPKLTHSSFAPPSTISEAQSKKADEAAKLMPAPPKPIPAPAPSITPPPIPPRVVVSSTAPNPLVQHIRTLLPTIELTYRNPDKHRPPDWIPGSRSPNLDEADFVVSPATGILLTTMIQLRQRPVPGQTAAAASSSLAGRHNNATNFRRVVENVAVRHERLVVLVSEGNKHSETASPLSQSDARALAEFQGFAAGLRVATADLRIVYVGGGVQTLARWVSAVVCEYHAREAVAAGVRDMLLPVETSWEVFLRRAGMNVFAAQVVLGTLKVPSDRPAVAGEDGQMFGLPLFVMMPRERRVELFQKAFGGRRVLDRVSDALDEPWGERAVDDGGFDPELARWGGFPVIP</sequence>
<evidence type="ECO:0000313" key="4">
    <source>
        <dbReference type="EMBL" id="KAK4126471.1"/>
    </source>
</evidence>
<evidence type="ECO:0000313" key="5">
    <source>
        <dbReference type="Proteomes" id="UP001302602"/>
    </source>
</evidence>
<proteinExistence type="predicted"/>
<feature type="domain" description="SAM-like" evidence="3">
    <location>
        <begin position="816"/>
        <end position="892"/>
    </location>
</feature>
<accession>A0AAN6Z603</accession>
<protein>
    <submittedName>
        <fullName evidence="4">Uncharacterized protein</fullName>
    </submittedName>
</protein>
<dbReference type="Pfam" id="PF23395">
    <property type="entry name" value="SAM_6"/>
    <property type="match status" value="1"/>
</dbReference>
<gene>
    <name evidence="4" type="ORF">N657DRAFT_592919</name>
</gene>
<feature type="compositionally biased region" description="Polar residues" evidence="1">
    <location>
        <begin position="460"/>
        <end position="478"/>
    </location>
</feature>
<feature type="region of interest" description="Disordered" evidence="1">
    <location>
        <begin position="444"/>
        <end position="497"/>
    </location>
</feature>
<reference evidence="4" key="1">
    <citation type="journal article" date="2023" name="Mol. Phylogenet. Evol.">
        <title>Genome-scale phylogeny and comparative genomics of the fungal order Sordariales.</title>
        <authorList>
            <person name="Hensen N."/>
            <person name="Bonometti L."/>
            <person name="Westerberg I."/>
            <person name="Brannstrom I.O."/>
            <person name="Guillou S."/>
            <person name="Cros-Aarteil S."/>
            <person name="Calhoun S."/>
            <person name="Haridas S."/>
            <person name="Kuo A."/>
            <person name="Mondo S."/>
            <person name="Pangilinan J."/>
            <person name="Riley R."/>
            <person name="LaButti K."/>
            <person name="Andreopoulos B."/>
            <person name="Lipzen A."/>
            <person name="Chen C."/>
            <person name="Yan M."/>
            <person name="Daum C."/>
            <person name="Ng V."/>
            <person name="Clum A."/>
            <person name="Steindorff A."/>
            <person name="Ohm R.A."/>
            <person name="Martin F."/>
            <person name="Silar P."/>
            <person name="Natvig D.O."/>
            <person name="Lalanne C."/>
            <person name="Gautier V."/>
            <person name="Ament-Velasquez S.L."/>
            <person name="Kruys A."/>
            <person name="Hutchinson M.I."/>
            <person name="Powell A.J."/>
            <person name="Barry K."/>
            <person name="Miller A.N."/>
            <person name="Grigoriev I.V."/>
            <person name="Debuchy R."/>
            <person name="Gladieux P."/>
            <person name="Hiltunen Thoren M."/>
            <person name="Johannesson H."/>
        </authorList>
    </citation>
    <scope>NUCLEOTIDE SEQUENCE</scope>
    <source>
        <strain evidence="4">CBS 731.68</strain>
    </source>
</reference>
<dbReference type="Proteomes" id="UP001302602">
    <property type="component" value="Unassembled WGS sequence"/>
</dbReference>
<dbReference type="GeneID" id="87826705"/>
<dbReference type="InterPro" id="IPR055528">
    <property type="entry name" value="DUF7102"/>
</dbReference>
<keyword evidence="5" id="KW-1185">Reference proteome</keyword>
<dbReference type="EMBL" id="MU853225">
    <property type="protein sequence ID" value="KAK4126471.1"/>
    <property type="molecule type" value="Genomic_DNA"/>
</dbReference>
<evidence type="ECO:0000259" key="3">
    <source>
        <dbReference type="Pfam" id="PF23395"/>
    </source>
</evidence>
<feature type="domain" description="DUF7102" evidence="2">
    <location>
        <begin position="627"/>
        <end position="802"/>
    </location>
</feature>